<proteinExistence type="predicted"/>
<feature type="domain" description="Transposase IS116/IS110/IS902 C-terminal" evidence="2">
    <location>
        <begin position="201"/>
        <end position="285"/>
    </location>
</feature>
<reference evidence="3" key="1">
    <citation type="submission" date="2022-09" db="EMBL/GenBank/DDBJ databases">
        <title>Winslowiella arboricola sp. nov., isolated from bleeding cankers on broadleaf hosts.</title>
        <authorList>
            <person name="Brady C."/>
            <person name="Kaur S."/>
            <person name="Crampton B."/>
            <person name="Maddock D."/>
            <person name="Arnold D."/>
            <person name="Denman S."/>
        </authorList>
    </citation>
    <scope>NUCLEOTIDE SEQUENCE</scope>
    <source>
        <strain evidence="3">BAC 15a-03b</strain>
    </source>
</reference>
<dbReference type="GO" id="GO:0006313">
    <property type="term" value="P:DNA transposition"/>
    <property type="evidence" value="ECO:0007669"/>
    <property type="project" value="InterPro"/>
</dbReference>
<keyword evidence="4" id="KW-1185">Reference proteome</keyword>
<dbReference type="RefSeq" id="WP_267140823.1">
    <property type="nucleotide sequence ID" value="NZ_JAODIL010000044.1"/>
</dbReference>
<dbReference type="NCBIfam" id="NF033542">
    <property type="entry name" value="transpos_IS110"/>
    <property type="match status" value="1"/>
</dbReference>
<comment type="caution">
    <text evidence="3">The sequence shown here is derived from an EMBL/GenBank/DDBJ whole genome shotgun (WGS) entry which is preliminary data.</text>
</comment>
<evidence type="ECO:0000259" key="2">
    <source>
        <dbReference type="Pfam" id="PF02371"/>
    </source>
</evidence>
<dbReference type="Proteomes" id="UP001064262">
    <property type="component" value="Unassembled WGS sequence"/>
</dbReference>
<dbReference type="EMBL" id="JAODIM010000038">
    <property type="protein sequence ID" value="MCU5777202.1"/>
    <property type="molecule type" value="Genomic_DNA"/>
</dbReference>
<accession>A0A9J6PIL4</accession>
<dbReference type="Pfam" id="PF01548">
    <property type="entry name" value="DEDD_Tnp_IS110"/>
    <property type="match status" value="1"/>
</dbReference>
<dbReference type="AlphaFoldDB" id="A0A9J6PIL4"/>
<evidence type="ECO:0000313" key="3">
    <source>
        <dbReference type="EMBL" id="MCU5777202.1"/>
    </source>
</evidence>
<dbReference type="GO" id="GO:0004803">
    <property type="term" value="F:transposase activity"/>
    <property type="evidence" value="ECO:0007669"/>
    <property type="project" value="InterPro"/>
</dbReference>
<gene>
    <name evidence="3" type="ORF">N5923_06840</name>
</gene>
<dbReference type="Pfam" id="PF02371">
    <property type="entry name" value="Transposase_20"/>
    <property type="match status" value="1"/>
</dbReference>
<name>A0A9J6PIL4_9GAMM</name>
<evidence type="ECO:0000259" key="1">
    <source>
        <dbReference type="Pfam" id="PF01548"/>
    </source>
</evidence>
<evidence type="ECO:0000313" key="4">
    <source>
        <dbReference type="Proteomes" id="UP001064262"/>
    </source>
</evidence>
<dbReference type="GO" id="GO:0003677">
    <property type="term" value="F:DNA binding"/>
    <property type="evidence" value="ECO:0007669"/>
    <property type="project" value="InterPro"/>
</dbReference>
<dbReference type="PANTHER" id="PTHR33055">
    <property type="entry name" value="TRANSPOSASE FOR INSERTION SEQUENCE ELEMENT IS1111A"/>
    <property type="match status" value="1"/>
</dbReference>
<protein>
    <submittedName>
        <fullName evidence="3">IS110 family transposase</fullName>
    </submittedName>
</protein>
<dbReference type="InterPro" id="IPR003346">
    <property type="entry name" value="Transposase_20"/>
</dbReference>
<sequence length="324" mass="36560">MFPVGIDVSKGTLDLCMLYDGMQGRIKTKKIKNDRHASPAIFAWLRRQHCGPEDIHFVMEATGVYHEQLATALHDAGGYVSLANPHRSRDFARGMGILTKTDKVDAYMLACYALLKNPHRWMPPPPEIRHLKALLRRRDVLVSDAVRERNRMEKYESTDTPPEIISSSQHMLQQLSLEVKATEKLITRHVLAHPDLKHDYDLLTSIKSVGPQLGTHMLVVLRSHDFKSADQAASFLGVVPVEKRSGTSVRGQARMSKIGPPQLRARLYLSALCGKIHNPRMRNIYDQLCLRGKPKMVAIGALMRKLVHWCYGVLKSGREFSLTG</sequence>
<dbReference type="InterPro" id="IPR047650">
    <property type="entry name" value="Transpos_IS110"/>
</dbReference>
<feature type="domain" description="Transposase IS110-like N-terminal" evidence="1">
    <location>
        <begin position="4"/>
        <end position="154"/>
    </location>
</feature>
<organism evidence="3 4">
    <name type="scientific">Winslowiella arboricola</name>
    <dbReference type="NCBI Taxonomy" id="2978220"/>
    <lineage>
        <taxon>Bacteria</taxon>
        <taxon>Pseudomonadati</taxon>
        <taxon>Pseudomonadota</taxon>
        <taxon>Gammaproteobacteria</taxon>
        <taxon>Enterobacterales</taxon>
        <taxon>Erwiniaceae</taxon>
        <taxon>Winslowiella</taxon>
    </lineage>
</organism>
<dbReference type="PANTHER" id="PTHR33055:SF3">
    <property type="entry name" value="PUTATIVE TRANSPOSASE FOR IS117-RELATED"/>
    <property type="match status" value="1"/>
</dbReference>
<dbReference type="InterPro" id="IPR002525">
    <property type="entry name" value="Transp_IS110-like_N"/>
</dbReference>